<dbReference type="GO" id="GO:0003824">
    <property type="term" value="F:catalytic activity"/>
    <property type="evidence" value="ECO:0007669"/>
    <property type="project" value="InterPro"/>
</dbReference>
<dbReference type="FunFam" id="3.40.50.12780:FF:000012">
    <property type="entry name" value="Non-ribosomal peptide synthetase"/>
    <property type="match status" value="2"/>
</dbReference>
<dbReference type="PROSITE" id="PS50075">
    <property type="entry name" value="CARRIER"/>
    <property type="match status" value="3"/>
</dbReference>
<feature type="domain" description="Carrier" evidence="4">
    <location>
        <begin position="2187"/>
        <end position="2262"/>
    </location>
</feature>
<dbReference type="PROSITE" id="PS00455">
    <property type="entry name" value="AMP_BINDING"/>
    <property type="match status" value="2"/>
</dbReference>
<feature type="domain" description="Carrier" evidence="4">
    <location>
        <begin position="1120"/>
        <end position="1195"/>
    </location>
</feature>
<name>A0AAU8LZ58_9BACT</name>
<dbReference type="InterPro" id="IPR020802">
    <property type="entry name" value="TesA-like"/>
</dbReference>
<comment type="cofactor">
    <cofactor evidence="1">
        <name>pantetheine 4'-phosphate</name>
        <dbReference type="ChEBI" id="CHEBI:47942"/>
    </cofactor>
</comment>
<evidence type="ECO:0000313" key="5">
    <source>
        <dbReference type="EMBL" id="XCN74100.1"/>
    </source>
</evidence>
<dbReference type="InterPro" id="IPR020845">
    <property type="entry name" value="AMP-binding_CS"/>
</dbReference>
<evidence type="ECO:0000259" key="4">
    <source>
        <dbReference type="PROSITE" id="PS50075"/>
    </source>
</evidence>
<dbReference type="PANTHER" id="PTHR45527">
    <property type="entry name" value="NONRIBOSOMAL PEPTIDE SYNTHETASE"/>
    <property type="match status" value="1"/>
</dbReference>
<evidence type="ECO:0000256" key="2">
    <source>
        <dbReference type="ARBA" id="ARBA00022450"/>
    </source>
</evidence>
<dbReference type="Gene3D" id="3.30.300.30">
    <property type="match status" value="3"/>
</dbReference>
<dbReference type="Pfam" id="PF00975">
    <property type="entry name" value="Thioesterase"/>
    <property type="match status" value="1"/>
</dbReference>
<dbReference type="FunFam" id="3.40.50.980:FF:000001">
    <property type="entry name" value="Non-ribosomal peptide synthetase"/>
    <property type="match status" value="2"/>
</dbReference>
<dbReference type="InterPro" id="IPR006162">
    <property type="entry name" value="Ppantetheine_attach_site"/>
</dbReference>
<dbReference type="Gene3D" id="1.10.1200.10">
    <property type="entry name" value="ACP-like"/>
    <property type="match status" value="3"/>
</dbReference>
<dbReference type="PROSITE" id="PS00012">
    <property type="entry name" value="PHOSPHOPANTETHEINE"/>
    <property type="match status" value="2"/>
</dbReference>
<keyword evidence="3" id="KW-0597">Phosphoprotein</keyword>
<evidence type="ECO:0000256" key="3">
    <source>
        <dbReference type="ARBA" id="ARBA00022553"/>
    </source>
</evidence>
<dbReference type="Pfam" id="PF00550">
    <property type="entry name" value="PP-binding"/>
    <property type="match status" value="3"/>
</dbReference>
<dbReference type="NCBIfam" id="TIGR01733">
    <property type="entry name" value="AA-adenyl-dom"/>
    <property type="match status" value="2"/>
</dbReference>
<dbReference type="GO" id="GO:0031177">
    <property type="term" value="F:phosphopantetheine binding"/>
    <property type="evidence" value="ECO:0007669"/>
    <property type="project" value="InterPro"/>
</dbReference>
<dbReference type="Gene3D" id="2.30.38.10">
    <property type="entry name" value="Luciferase, Domain 3"/>
    <property type="match status" value="2"/>
</dbReference>
<dbReference type="InterPro" id="IPR020806">
    <property type="entry name" value="PKS_PP-bd"/>
</dbReference>
<dbReference type="FunFam" id="1.10.1200.10:FF:000005">
    <property type="entry name" value="Nonribosomal peptide synthetase 1"/>
    <property type="match status" value="3"/>
</dbReference>
<dbReference type="InterPro" id="IPR009081">
    <property type="entry name" value="PP-bd_ACP"/>
</dbReference>
<reference evidence="5" key="1">
    <citation type="journal article" date="2024" name="Syst. Appl. Microbiol.">
        <title>First single-strain enrichments of Electrothrix cable bacteria, description of E. aestuarii sp. nov. and E. rattekaaiensis sp. nov., and proposal of a cable bacteria taxonomy following the rules of the SeqCode.</title>
        <authorList>
            <person name="Plum-Jensen L.E."/>
            <person name="Schramm A."/>
            <person name="Marshall I.P.G."/>
        </authorList>
    </citation>
    <scope>NUCLEOTIDE SEQUENCE</scope>
    <source>
        <strain evidence="5">Rat1</strain>
    </source>
</reference>
<dbReference type="NCBIfam" id="NF003417">
    <property type="entry name" value="PRK04813.1"/>
    <property type="match status" value="3"/>
</dbReference>
<protein>
    <submittedName>
        <fullName evidence="5">Amino acid adenylation domain-containing protein</fullName>
    </submittedName>
</protein>
<dbReference type="SUPFAM" id="SSF52777">
    <property type="entry name" value="CoA-dependent acyltransferases"/>
    <property type="match status" value="4"/>
</dbReference>
<dbReference type="FunFam" id="3.30.300.30:FF:000015">
    <property type="entry name" value="Nonribosomal peptide synthase SidD"/>
    <property type="match status" value="1"/>
</dbReference>
<feature type="domain" description="Carrier" evidence="4">
    <location>
        <begin position="59"/>
        <end position="134"/>
    </location>
</feature>
<dbReference type="CDD" id="cd19531">
    <property type="entry name" value="LCL_NRPS-like"/>
    <property type="match status" value="2"/>
</dbReference>
<dbReference type="InterPro" id="IPR036736">
    <property type="entry name" value="ACP-like_sf"/>
</dbReference>
<dbReference type="InterPro" id="IPR029058">
    <property type="entry name" value="AB_hydrolase_fold"/>
</dbReference>
<dbReference type="EMBL" id="CP159373">
    <property type="protein sequence ID" value="XCN74100.1"/>
    <property type="molecule type" value="Genomic_DNA"/>
</dbReference>
<dbReference type="Pfam" id="PF00501">
    <property type="entry name" value="AMP-binding"/>
    <property type="match status" value="2"/>
</dbReference>
<dbReference type="SMART" id="SM00824">
    <property type="entry name" value="PKS_TE"/>
    <property type="match status" value="1"/>
</dbReference>
<keyword evidence="2" id="KW-0596">Phosphopantetheine</keyword>
<proteinExistence type="predicted"/>
<dbReference type="Gene3D" id="3.40.50.1820">
    <property type="entry name" value="alpha/beta hydrolase"/>
    <property type="match status" value="1"/>
</dbReference>
<dbReference type="Pfam" id="PF00668">
    <property type="entry name" value="Condensation"/>
    <property type="match status" value="2"/>
</dbReference>
<dbReference type="InterPro" id="IPR001031">
    <property type="entry name" value="Thioesterase"/>
</dbReference>
<dbReference type="Gene3D" id="3.40.50.980">
    <property type="match status" value="4"/>
</dbReference>
<dbReference type="InterPro" id="IPR010071">
    <property type="entry name" value="AA_adenyl_dom"/>
</dbReference>
<dbReference type="PANTHER" id="PTHR45527:SF1">
    <property type="entry name" value="FATTY ACID SYNTHASE"/>
    <property type="match status" value="1"/>
</dbReference>
<dbReference type="SUPFAM" id="SSF47336">
    <property type="entry name" value="ACP-like"/>
    <property type="match status" value="3"/>
</dbReference>
<dbReference type="GO" id="GO:0043041">
    <property type="term" value="P:amino acid activation for nonribosomal peptide biosynthetic process"/>
    <property type="evidence" value="ECO:0007669"/>
    <property type="project" value="TreeGrafter"/>
</dbReference>
<dbReference type="InterPro" id="IPR000873">
    <property type="entry name" value="AMP-dep_synth/lig_dom"/>
</dbReference>
<accession>A0AAU8LZ58</accession>
<dbReference type="Gene3D" id="3.30.559.30">
    <property type="entry name" value="Nonribosomal peptide synthetase, condensation domain"/>
    <property type="match status" value="2"/>
</dbReference>
<organism evidence="5">
    <name type="scientific">Candidatus Electrothrix aestuarii</name>
    <dbReference type="NCBI Taxonomy" id="3062594"/>
    <lineage>
        <taxon>Bacteria</taxon>
        <taxon>Pseudomonadati</taxon>
        <taxon>Thermodesulfobacteriota</taxon>
        <taxon>Desulfobulbia</taxon>
        <taxon>Desulfobulbales</taxon>
        <taxon>Desulfobulbaceae</taxon>
        <taxon>Candidatus Electrothrix</taxon>
    </lineage>
</organism>
<dbReference type="InterPro" id="IPR023213">
    <property type="entry name" value="CAT-like_dom_sf"/>
</dbReference>
<dbReference type="SMART" id="SM00823">
    <property type="entry name" value="PKS_PP"/>
    <property type="match status" value="3"/>
</dbReference>
<dbReference type="KEGG" id="eaj:Q3M24_04915"/>
<dbReference type="Gene3D" id="3.30.559.10">
    <property type="entry name" value="Chloramphenicol acetyltransferase-like domain"/>
    <property type="match status" value="2"/>
</dbReference>
<reference evidence="5" key="2">
    <citation type="submission" date="2024-06" db="EMBL/GenBank/DDBJ databases">
        <authorList>
            <person name="Plum-Jensen L.E."/>
            <person name="Schramm A."/>
            <person name="Marshall I.P.G."/>
        </authorList>
    </citation>
    <scope>NUCLEOTIDE SEQUENCE</scope>
    <source>
        <strain evidence="5">Rat1</strain>
    </source>
</reference>
<dbReference type="CDD" id="cd05930">
    <property type="entry name" value="A_NRPS"/>
    <property type="match status" value="1"/>
</dbReference>
<dbReference type="SUPFAM" id="SSF53474">
    <property type="entry name" value="alpha/beta-Hydrolases"/>
    <property type="match status" value="1"/>
</dbReference>
<dbReference type="GO" id="GO:0044550">
    <property type="term" value="P:secondary metabolite biosynthetic process"/>
    <property type="evidence" value="ECO:0007669"/>
    <property type="project" value="TreeGrafter"/>
</dbReference>
<dbReference type="Pfam" id="PF13193">
    <property type="entry name" value="AMP-binding_C"/>
    <property type="match status" value="2"/>
</dbReference>
<gene>
    <name evidence="5" type="ORF">Q3M24_04915</name>
</gene>
<dbReference type="CDD" id="cd12114">
    <property type="entry name" value="A_NRPS_TlmIV_like"/>
    <property type="match status" value="1"/>
</dbReference>
<sequence length="2559" mass="289497">MQAEKIISELTVLAEESLPHYMIPSLFISLESIPLTANGKIDRKSLPLPETKESVGGRQPVTPTEELLSGIWSSLLKSEHITRNDNFFEMGGHSLLAVQLVARIRDVFQIELSIRSIFSHPELSSLASLLDEENKTTSLPPIEKLSNQTHKQLSFAQQRLWFLDQFDEQETATYNMPGAWMLSGKLNIEALEKSAHWLLERHSVLRSSFFSINGEPFVEVHDIPTNMGLIEQKDLSQLQGDALQHEIKRQVDQHSMMAFDLHKGLPVSFKLLHLGSDQAVFMVNMHHIASDGWSVDILLRDLRSAYNAFMEDKQPDLSDLDIEYSDFAIWQRQWLQGDILQQQLNYWCQQLKDIPELLELPTDKTRPAHPDYQGGSYNHSLPSLLSREIITLGRQQGVTTFMTMLTAFSILLARYSRQNDICIGSPIANRTHSQTENIVGLFVNTLVLRSQINFEQSFNELLDTTRRTCLSAYAHQDIPFEMLVEQLRPNRNMSHSPLFQVMFAFQTPLPDLELSEIEAELYDIDYPISKFDLTLFAEEKEGEIRCSWEYATDLFSKDTIIRMSEHLTTLLRDIADYPDKAVAQLKMLTEQEYQQQQRWNYTEGNIPEHTLITQFEQQAEKTPDNIAVIFEDQSLSYQQLNQQANQLAHHLLSLGLDREKNSLIAVSQHRSPEMIINVLAVLKAGMAYVPIDPTYPKERIQQTLLHSEANFLLTHRALGEQLELEEHCRVVYSDEVSLSDYSGKNLARDIDPDEIAYVIFTSGSTGKPKGVVISHRSAMNTVDDINERFAVTEQDSILALSSLSFDLSVYDIFGLLSVGGTVIVPHPESAKEPAYWADMVMRHQITLWDTVPALMQIYVDYIAGQPELVPDSLRLVMMSGDWIPTSLPGKINELCPEAQVISLGGATEASIWSIHFPIDTVDSSWKSIPYGKPLRNQQFHVLNESLEPCPVLVPGSLYIGGIGLALGYWRDEEKTQAAFIHHPQTGERLYKTGDLGRYLADGNIEFLGRDDFQIKLNGFRIELGDIESALRQHPVAEDTLVTVHGQGDNKFLVAYLTTREEHSGISFDGNELHDWLRERLPEYMLPQHIIPLDGFPLTANGKIDRTALPKPDITSTDSSHPLTANEDVLATVWANLLQCSDIGRESHFFASGGNSLLAMQLISRIRETFQVELPVRTIFEHPQLSRLAEQIENNKNTIILPPITKQAENAEYPLSFAQRRLWFLDQLEGSNNATYNIPLALRLSGRLNTAALEQSVSFMVERHAGLRTRLTVHDGEAKIHIAPASQMRSLQFHDLSHLAGEKQRNEVSRRVNAHTVIPFDLTKDALFRADCLIIDKNEAVLLLNMHHIISDGWSMVIFINEWQKAYTAFAQAENPALPSIEIEYSDYSAWQKDWLQGEVLRQQTDYWKQQLAGAPELIELPTDRPRSSGRTYHGDLYTYPLPDTLSQKILTLSREHEATVFMTLLAAFNLLLARYSGQDDVCVGTPISNRTQKQIENLIGFFANTLVLRTNLSEIQERQQKVSFIDVLQATRITCLSAYSHQDIPFDILVEQLDPARSLSHSPLFQVMFAVEHDEVSSLELPELEVNVMDAEYPIAKFDLTLTVAVGENNQLSCWWEYATDIFDKETVVGIAKHFEVLLRGITADPQADIRSLPLITQEEEQSIAQWNNSVTTGPATASLADLFEEQAERIPDKIAVFFEDQQLTYRQLNNQANEVAHDLIRHGVQRNTLVGIWVDRSPDMLIAILAVLKTGGAYLPLNPDYPAERLNFMLEDSKACIVLTQGHLGIHDSLPEHITVIDLNQRAAQPCPSLDSPERHNKPDDLAYVIYTSGSTGKPKGVCVEHGPIASQCLYMQDYYQIDKNDKMLQFLSINFDPSVQQIFCPWLGGASVILLKDNLIDPIALIDYLQETKATVVDIPALYWQQMCTVEDVTTKLEKMRLLILGGDVFPLSMAEQTQELFPKVTCINEYGPTEAVIASSLYTLPCPLPEHYSSVPIGRPTADTRLYILNEDNMIQPVGIAGELCIAGESLARGYLNRPELTEERFFEIELSGQKQRIYKTGDMVRWLPDGNIEYIGRIDNQIKLRGFRIELSEIEAVLNRHQAVHEAVVLLRREPNENEQLVAYLTLRQPLEPHEIRSWLKQQLPDYMVPSVFQIVDSMPIAPSGKIDRKKLSALKVEFNIQADKIPARDVVEMQLLSLWEKILNQHHISIRDNFFDIGGHSLLAMQLMSRIQQEFGIRIPVSALFESPTVAGLAEKLRTQQFDTASGLVPMRTTDEDITVFLLPEAVGSVMYFYPLASCLDKKISVFALQTPGLASSSPISNVKELACFHLQSIRRQQPVGPYRLAGHSSGGRVAYEIAWQLEQEGERVELLGILDTFAPNSPPQDDPMDDYTAYDWLHDVVYALETAGQTELQLSIEVLESFGDIEVCYEQTMKVLQQHDLFVSGTSTDELQSMVEIYRVSCQSDKLYRMPGKLHCPIHLFCASEPTDGIGGLDDKELVTKGWPECTSAEVVEHWVQGNHMSMVFRPNVEQLAKTLSATLVQEQHNHYLKDETKHGK</sequence>
<dbReference type="FunFam" id="3.30.559.30:FF:000001">
    <property type="entry name" value="Non-ribosomal peptide synthetase"/>
    <property type="match status" value="1"/>
</dbReference>
<dbReference type="InterPro" id="IPR045851">
    <property type="entry name" value="AMP-bd_C_sf"/>
</dbReference>
<dbReference type="InterPro" id="IPR001242">
    <property type="entry name" value="Condensation_dom"/>
</dbReference>
<dbReference type="InterPro" id="IPR025110">
    <property type="entry name" value="AMP-bd_C"/>
</dbReference>
<dbReference type="SUPFAM" id="SSF56801">
    <property type="entry name" value="Acetyl-CoA synthetase-like"/>
    <property type="match status" value="3"/>
</dbReference>
<dbReference type="GO" id="GO:0005737">
    <property type="term" value="C:cytoplasm"/>
    <property type="evidence" value="ECO:0007669"/>
    <property type="project" value="TreeGrafter"/>
</dbReference>
<evidence type="ECO:0000256" key="1">
    <source>
        <dbReference type="ARBA" id="ARBA00001957"/>
    </source>
</evidence>